<dbReference type="AlphaFoldDB" id="A0A512BE02"/>
<dbReference type="Proteomes" id="UP000321513">
    <property type="component" value="Unassembled WGS sequence"/>
</dbReference>
<proteinExistence type="predicted"/>
<comment type="caution">
    <text evidence="1">The sequence shown here is derived from an EMBL/GenBank/DDBJ whole genome shotgun (WGS) entry which is preliminary data.</text>
</comment>
<evidence type="ECO:0000313" key="1">
    <source>
        <dbReference type="EMBL" id="GEO10164.1"/>
    </source>
</evidence>
<evidence type="ECO:0000313" key="2">
    <source>
        <dbReference type="Proteomes" id="UP000321513"/>
    </source>
</evidence>
<dbReference type="EMBL" id="BJYT01000009">
    <property type="protein sequence ID" value="GEO10164.1"/>
    <property type="molecule type" value="Genomic_DNA"/>
</dbReference>
<sequence length="75" mass="8693">MTTTYHISTDELNEDFLQKLKHAFGKKQLLITVEEDDDDTFFLLSTKDNRDKFKQSLSELKGGDLVSITPDELRK</sequence>
<name>A0A512BE02_9BACT</name>
<gene>
    <name evidence="1" type="ORF">SAE01_26600</name>
</gene>
<reference evidence="1 2" key="1">
    <citation type="submission" date="2019-07" db="EMBL/GenBank/DDBJ databases">
        <title>Whole genome shotgun sequence of Segetibacter aerophilus NBRC 106135.</title>
        <authorList>
            <person name="Hosoyama A."/>
            <person name="Uohara A."/>
            <person name="Ohji S."/>
            <person name="Ichikawa N."/>
        </authorList>
    </citation>
    <scope>NUCLEOTIDE SEQUENCE [LARGE SCALE GENOMIC DNA]</scope>
    <source>
        <strain evidence="1 2">NBRC 106135</strain>
    </source>
</reference>
<protein>
    <submittedName>
        <fullName evidence="1">Uncharacterized protein</fullName>
    </submittedName>
</protein>
<keyword evidence="2" id="KW-1185">Reference proteome</keyword>
<organism evidence="1 2">
    <name type="scientific">Segetibacter aerophilus</name>
    <dbReference type="NCBI Taxonomy" id="670293"/>
    <lineage>
        <taxon>Bacteria</taxon>
        <taxon>Pseudomonadati</taxon>
        <taxon>Bacteroidota</taxon>
        <taxon>Chitinophagia</taxon>
        <taxon>Chitinophagales</taxon>
        <taxon>Chitinophagaceae</taxon>
        <taxon>Segetibacter</taxon>
    </lineage>
</organism>
<accession>A0A512BE02</accession>